<evidence type="ECO:0000313" key="1">
    <source>
        <dbReference type="EMBL" id="AOX02307.1"/>
    </source>
</evidence>
<evidence type="ECO:0008006" key="3">
    <source>
        <dbReference type="Google" id="ProtNLM"/>
    </source>
</evidence>
<sequence>MPKELKVTMLGHRGVGKTSVLTAMYEQFSDTFEEADLQLTPDPVSSAFLQERLGELKALLDDFEATGGLEGTEELKCFKFGLGKIGEKPSLQLTFQDFPGHYLDDKDGEFVKNVMHECVAVLIAIDAPALMEANGKWHHLRNRPKQICDIFKISYGDLKEPRLVILVPVRCEKYLQNEEDAKKLRNCIKDKYAELFKLFKSENLLTKIACVITPVQTVGTVIFNNIRVVNQRPRFYFRKISHDAGYSPKDSDQPLRYLLSFLLKLHYDTKWGWFNTIRHWLGWDRYLLEAARQSASQCKSSGGFVIIQGEDKLFIDK</sequence>
<protein>
    <recommendedName>
        <fullName evidence="3">G domain-containing protein</fullName>
    </recommendedName>
</protein>
<proteinExistence type="predicted"/>
<dbReference type="RefSeq" id="WP_070394721.1">
    <property type="nucleotide sequence ID" value="NZ_CP017599.1"/>
</dbReference>
<dbReference type="Proteomes" id="UP000177870">
    <property type="component" value="Chromosome"/>
</dbReference>
<dbReference type="EMBL" id="CP017599">
    <property type="protein sequence ID" value="AOX02307.1"/>
    <property type="molecule type" value="Genomic_DNA"/>
</dbReference>
<evidence type="ECO:0000313" key="2">
    <source>
        <dbReference type="Proteomes" id="UP000177870"/>
    </source>
</evidence>
<dbReference type="InterPro" id="IPR027417">
    <property type="entry name" value="P-loop_NTPase"/>
</dbReference>
<dbReference type="KEGG" id="mpro:BJP34_25240"/>
<dbReference type="OrthoDB" id="9255714at2"/>
<organism evidence="1 2">
    <name type="scientific">Moorena producens PAL-8-15-08-1</name>
    <dbReference type="NCBI Taxonomy" id="1458985"/>
    <lineage>
        <taxon>Bacteria</taxon>
        <taxon>Bacillati</taxon>
        <taxon>Cyanobacteriota</taxon>
        <taxon>Cyanophyceae</taxon>
        <taxon>Coleofasciculales</taxon>
        <taxon>Coleofasciculaceae</taxon>
        <taxon>Moorena</taxon>
    </lineage>
</organism>
<accession>A0A1D8TXD1</accession>
<dbReference type="AlphaFoldDB" id="A0A1D8TXD1"/>
<dbReference type="SUPFAM" id="SSF52540">
    <property type="entry name" value="P-loop containing nucleoside triphosphate hydrolases"/>
    <property type="match status" value="1"/>
</dbReference>
<gene>
    <name evidence="1" type="ORF">BJP34_25240</name>
</gene>
<reference evidence="2" key="1">
    <citation type="submission" date="2016-10" db="EMBL/GenBank/DDBJ databases">
        <title>Comparative genomics uncovers the prolific and rare metabolic potential of the cyanobacterial genus Moorea.</title>
        <authorList>
            <person name="Leao T."/>
            <person name="Castelao G."/>
            <person name="Korobeynikov A."/>
            <person name="Monroe E.A."/>
            <person name="Podell S."/>
            <person name="Glukhov E."/>
            <person name="Allen E."/>
            <person name="Gerwick W.H."/>
            <person name="Gerwick L."/>
        </authorList>
    </citation>
    <scope>NUCLEOTIDE SEQUENCE [LARGE SCALE GENOMIC DNA]</scope>
    <source>
        <strain evidence="2">PAL-8-15-08-1</strain>
    </source>
</reference>
<name>A0A1D8TXD1_9CYAN</name>
<dbReference type="STRING" id="1458985.BJP34_25240"/>